<protein>
    <submittedName>
        <fullName evidence="1">Uncharacterized protein</fullName>
    </submittedName>
</protein>
<sequence>MPTHAQDATRKKLFNGADLYFPLLEKTLPRILTHRYTFISDDWYKDQVDGGNLSAAEMNAVVAVDLLEKAHLAAATSLIRILRWADAVCLMYETKNYPGFAGALRGLIENGGDTVDGLLNIPAALAAYHHRLKEMLAGKMTSGLADCSSLEHMLDHYIHAGWAGKKSDPVRAAKANAEYVALIENVVPSALSLYHRLCAIVHPSNQSVGWLFDFDELGDRRIALTVDDAAKIDALLVEFPSAIGQTFSLTCNCALLTLRVLHKFPLHPKIPELKKVDWSPVPVGRDVEQLLRN</sequence>
<evidence type="ECO:0000313" key="2">
    <source>
        <dbReference type="Proteomes" id="UP000720124"/>
    </source>
</evidence>
<name>A0ABS7LIR3_9HYPH</name>
<dbReference type="EMBL" id="JABTXI010000005">
    <property type="protein sequence ID" value="MBY3591361.1"/>
    <property type="molecule type" value="Genomic_DNA"/>
</dbReference>
<evidence type="ECO:0000313" key="1">
    <source>
        <dbReference type="EMBL" id="MBY3591361.1"/>
    </source>
</evidence>
<comment type="caution">
    <text evidence="1">The sequence shown here is derived from an EMBL/GenBank/DDBJ whole genome shotgun (WGS) entry which is preliminary data.</text>
</comment>
<dbReference type="RefSeq" id="WP_222012320.1">
    <property type="nucleotide sequence ID" value="NZ_JABTXI010000005.1"/>
</dbReference>
<reference evidence="1 2" key="1">
    <citation type="submission" date="2020-06" db="EMBL/GenBank/DDBJ databases">
        <title>Global-level population genomics: horizontal gene transfer, symbiosis and evolution in Rhizobia.</title>
        <authorList>
            <person name="Gai Y."/>
        </authorList>
    </citation>
    <scope>NUCLEOTIDE SEQUENCE [LARGE SCALE GENOMIC DNA]</scope>
    <source>
        <strain evidence="1 2">PLR6_1b</strain>
    </source>
</reference>
<accession>A0ABS7LIR3</accession>
<keyword evidence="2" id="KW-1185">Reference proteome</keyword>
<proteinExistence type="predicted"/>
<organism evidence="1 2">
    <name type="scientific">Rhizobium bangladeshense</name>
    <dbReference type="NCBI Taxonomy" id="1138189"/>
    <lineage>
        <taxon>Bacteria</taxon>
        <taxon>Pseudomonadati</taxon>
        <taxon>Pseudomonadota</taxon>
        <taxon>Alphaproteobacteria</taxon>
        <taxon>Hyphomicrobiales</taxon>
        <taxon>Rhizobiaceae</taxon>
        <taxon>Rhizobium/Agrobacterium group</taxon>
        <taxon>Rhizobium</taxon>
    </lineage>
</organism>
<gene>
    <name evidence="1" type="ORF">HJA87_16005</name>
</gene>
<dbReference type="Proteomes" id="UP000720124">
    <property type="component" value="Unassembled WGS sequence"/>
</dbReference>